<gene>
    <name evidence="2" type="ORF">AAIG11_03955</name>
</gene>
<dbReference type="Gene3D" id="3.30.750.24">
    <property type="entry name" value="STAS domain"/>
    <property type="match status" value="1"/>
</dbReference>
<dbReference type="PANTHER" id="PTHR35849:SF2">
    <property type="entry name" value="BLR2341 PROTEIN"/>
    <property type="match status" value="1"/>
</dbReference>
<name>A0ABU9VU24_9CLOT</name>
<dbReference type="InterPro" id="IPR002645">
    <property type="entry name" value="STAS_dom"/>
</dbReference>
<dbReference type="InterPro" id="IPR052746">
    <property type="entry name" value="MlaB_ABC_Transporter"/>
</dbReference>
<comment type="caution">
    <text evidence="2">The sequence shown here is derived from an EMBL/GenBank/DDBJ whole genome shotgun (WGS) entry which is preliminary data.</text>
</comment>
<evidence type="ECO:0000313" key="3">
    <source>
        <dbReference type="Proteomes" id="UP001407405"/>
    </source>
</evidence>
<accession>A0ABU9VU24</accession>
<dbReference type="CDD" id="cd07043">
    <property type="entry name" value="STAS_anti-anti-sigma_factors"/>
    <property type="match status" value="1"/>
</dbReference>
<sequence length="102" mass="11768">MQSIRERETITLFFAEEPTANSLNDLLQQTYEVLDQHQSCSEVVIDMSQINYIDSAGITFLIGLYRNLARNETKLRIKGARTEIRDLFRIVNLTELFQVEAG</sequence>
<protein>
    <submittedName>
        <fullName evidence="2">STAS domain-containing protein</fullName>
    </submittedName>
</protein>
<dbReference type="Proteomes" id="UP001407405">
    <property type="component" value="Unassembled WGS sequence"/>
</dbReference>
<dbReference type="PANTHER" id="PTHR35849">
    <property type="entry name" value="BLR2341 PROTEIN"/>
    <property type="match status" value="1"/>
</dbReference>
<dbReference type="InterPro" id="IPR036513">
    <property type="entry name" value="STAS_dom_sf"/>
</dbReference>
<reference evidence="2 3" key="1">
    <citation type="submission" date="2024-04" db="EMBL/GenBank/DDBJ databases">
        <title>Genome sequencing and metabolic network reconstruction of aminoacids and betaine degradation by Anoxynatronum sibiricum.</title>
        <authorList>
            <person name="Detkova E.N."/>
            <person name="Boltjanskaja Y.V."/>
            <person name="Mardanov A.V."/>
            <person name="Kevbrin V."/>
        </authorList>
    </citation>
    <scope>NUCLEOTIDE SEQUENCE [LARGE SCALE GENOMIC DNA]</scope>
    <source>
        <strain evidence="2 3">Z-7981</strain>
    </source>
</reference>
<dbReference type="SUPFAM" id="SSF52091">
    <property type="entry name" value="SpoIIaa-like"/>
    <property type="match status" value="1"/>
</dbReference>
<keyword evidence="3" id="KW-1185">Reference proteome</keyword>
<dbReference type="RefSeq" id="WP_343184980.1">
    <property type="nucleotide sequence ID" value="NZ_JBCITM010000003.1"/>
</dbReference>
<feature type="domain" description="STAS" evidence="1">
    <location>
        <begin position="19"/>
        <end position="102"/>
    </location>
</feature>
<evidence type="ECO:0000259" key="1">
    <source>
        <dbReference type="PROSITE" id="PS50801"/>
    </source>
</evidence>
<proteinExistence type="predicted"/>
<dbReference type="EMBL" id="JBCITM010000003">
    <property type="protein sequence ID" value="MEN1759619.1"/>
    <property type="molecule type" value="Genomic_DNA"/>
</dbReference>
<organism evidence="2 3">
    <name type="scientific">Anoxynatronum sibiricum</name>
    <dbReference type="NCBI Taxonomy" id="210623"/>
    <lineage>
        <taxon>Bacteria</taxon>
        <taxon>Bacillati</taxon>
        <taxon>Bacillota</taxon>
        <taxon>Clostridia</taxon>
        <taxon>Eubacteriales</taxon>
        <taxon>Clostridiaceae</taxon>
        <taxon>Anoxynatronum</taxon>
    </lineage>
</organism>
<dbReference type="PROSITE" id="PS50801">
    <property type="entry name" value="STAS"/>
    <property type="match status" value="1"/>
</dbReference>
<dbReference type="Pfam" id="PF01740">
    <property type="entry name" value="STAS"/>
    <property type="match status" value="1"/>
</dbReference>
<evidence type="ECO:0000313" key="2">
    <source>
        <dbReference type="EMBL" id="MEN1759619.1"/>
    </source>
</evidence>